<name>A0A9N7VN88_PLEPL</name>
<evidence type="ECO:0000313" key="2">
    <source>
        <dbReference type="Proteomes" id="UP001153269"/>
    </source>
</evidence>
<protein>
    <submittedName>
        <fullName evidence="1">Uncharacterized protein</fullName>
    </submittedName>
</protein>
<reference evidence="1" key="1">
    <citation type="submission" date="2020-03" db="EMBL/GenBank/DDBJ databases">
        <authorList>
            <person name="Weist P."/>
        </authorList>
    </citation>
    <scope>NUCLEOTIDE SEQUENCE</scope>
</reference>
<gene>
    <name evidence="1" type="ORF">PLEPLA_LOCUS41875</name>
</gene>
<organism evidence="1 2">
    <name type="scientific">Pleuronectes platessa</name>
    <name type="common">European plaice</name>
    <dbReference type="NCBI Taxonomy" id="8262"/>
    <lineage>
        <taxon>Eukaryota</taxon>
        <taxon>Metazoa</taxon>
        <taxon>Chordata</taxon>
        <taxon>Craniata</taxon>
        <taxon>Vertebrata</taxon>
        <taxon>Euteleostomi</taxon>
        <taxon>Actinopterygii</taxon>
        <taxon>Neopterygii</taxon>
        <taxon>Teleostei</taxon>
        <taxon>Neoteleostei</taxon>
        <taxon>Acanthomorphata</taxon>
        <taxon>Carangaria</taxon>
        <taxon>Pleuronectiformes</taxon>
        <taxon>Pleuronectoidei</taxon>
        <taxon>Pleuronectidae</taxon>
        <taxon>Pleuronectes</taxon>
    </lineage>
</organism>
<keyword evidence="2" id="KW-1185">Reference proteome</keyword>
<comment type="caution">
    <text evidence="1">The sequence shown here is derived from an EMBL/GenBank/DDBJ whole genome shotgun (WGS) entry which is preliminary data.</text>
</comment>
<sequence length="360" mass="41163">MERKPRKATKWDVMSEKPGSEHSLIESFFKEMTVEQFQLMTSSEPDGATRTRLAELLLELLACGSRAVVKNLDHGVVVVMEENVRSIVGDPILFSFGVVMNDKEVDLLRTLLVEEFVKRVNAILQNIMFSERIASQGPAPHRLNTMMDLTCHLFSVFRLETLGLKPFRPSYQKNRVTEDIQPVRSGRLDVASAIFVIISKQAEKISAPLLNNVQDRERSQLKSQTSLEIQKVSDKLSLRHRRAASQRGAGKIEVLLSVHFIRALLYHIMEQINTKFHLGRRLQTLPLFSVTDALLGQVTDRGEKHIDYVNEFWSLKNAFSGKDQDFVFELFHVICRCTAPHKSDAEICEEAWHKVQYSWA</sequence>
<dbReference type="AlphaFoldDB" id="A0A9N7VN88"/>
<evidence type="ECO:0000313" key="1">
    <source>
        <dbReference type="EMBL" id="CAB1454113.1"/>
    </source>
</evidence>
<accession>A0A9N7VN88</accession>
<dbReference type="Proteomes" id="UP001153269">
    <property type="component" value="Unassembled WGS sequence"/>
</dbReference>
<proteinExistence type="predicted"/>
<dbReference type="EMBL" id="CADEAL010004199">
    <property type="protein sequence ID" value="CAB1454113.1"/>
    <property type="molecule type" value="Genomic_DNA"/>
</dbReference>